<evidence type="ECO:0000259" key="2">
    <source>
        <dbReference type="Pfam" id="PF14220"/>
    </source>
</evidence>
<accession>A0A8J6XXA7</accession>
<proteinExistence type="predicted"/>
<reference evidence="3" key="1">
    <citation type="submission" date="2020-09" db="EMBL/GenBank/DDBJ databases">
        <title>Iningainema tapete sp. nov. (Scytonemataceae, Cyanobacteria) from greenhouses in central Florida (USA) produces two types of nodularin with biosynthetic potential for microcystin-LR and anabaenopeptins.</title>
        <authorList>
            <person name="Berthold D.E."/>
            <person name="Lefler F.W."/>
            <person name="Huang I.-S."/>
            <person name="Abdulla H."/>
            <person name="Zimba P.V."/>
            <person name="Laughinghouse H.D. IV."/>
        </authorList>
    </citation>
    <scope>NUCLEOTIDE SEQUENCE</scope>
    <source>
        <strain evidence="3">BLCCT55</strain>
    </source>
</reference>
<sequence>MNQSYTEILNDSLVCAELKQAWEDSKPGVSGGHEEGGFILKDSEGNFSVVRWATGDQNSIFLPSHPGCKIEGTAIAASFHTHPNTGGDYLQEPSETDKRGVRDDPDLKEASYIGEFVISQAKIYWIEPNGQVSEIGDTSLILGL</sequence>
<dbReference type="EMBL" id="JACXAE010000120">
    <property type="protein sequence ID" value="MBD2778087.1"/>
    <property type="molecule type" value="Genomic_DNA"/>
</dbReference>
<feature type="compositionally biased region" description="Basic and acidic residues" evidence="1">
    <location>
        <begin position="95"/>
        <end position="105"/>
    </location>
</feature>
<dbReference type="AlphaFoldDB" id="A0A8J6XXA7"/>
<evidence type="ECO:0000313" key="4">
    <source>
        <dbReference type="Proteomes" id="UP000629098"/>
    </source>
</evidence>
<evidence type="ECO:0000313" key="3">
    <source>
        <dbReference type="EMBL" id="MBD2778087.1"/>
    </source>
</evidence>
<dbReference type="Pfam" id="PF14220">
    <property type="entry name" value="DUF4329"/>
    <property type="match status" value="1"/>
</dbReference>
<dbReference type="RefSeq" id="WP_190837373.1">
    <property type="nucleotide sequence ID" value="NZ_CAWPPI010000120.1"/>
</dbReference>
<name>A0A8J6XXA7_9CYAN</name>
<comment type="caution">
    <text evidence="3">The sequence shown here is derived from an EMBL/GenBank/DDBJ whole genome shotgun (WGS) entry which is preliminary data.</text>
</comment>
<dbReference type="InterPro" id="IPR025479">
    <property type="entry name" value="DUF4329"/>
</dbReference>
<evidence type="ECO:0000256" key="1">
    <source>
        <dbReference type="SAM" id="MobiDB-lite"/>
    </source>
</evidence>
<protein>
    <submittedName>
        <fullName evidence="3">DUF4329 domain-containing protein</fullName>
    </submittedName>
</protein>
<feature type="domain" description="DUF4329" evidence="2">
    <location>
        <begin position="32"/>
        <end position="114"/>
    </location>
</feature>
<keyword evidence="4" id="KW-1185">Reference proteome</keyword>
<dbReference type="Proteomes" id="UP000629098">
    <property type="component" value="Unassembled WGS sequence"/>
</dbReference>
<feature type="region of interest" description="Disordered" evidence="1">
    <location>
        <begin position="81"/>
        <end position="105"/>
    </location>
</feature>
<gene>
    <name evidence="3" type="ORF">ICL16_40115</name>
</gene>
<organism evidence="3 4">
    <name type="scientific">Iningainema tapete BLCC-T55</name>
    <dbReference type="NCBI Taxonomy" id="2748662"/>
    <lineage>
        <taxon>Bacteria</taxon>
        <taxon>Bacillati</taxon>
        <taxon>Cyanobacteriota</taxon>
        <taxon>Cyanophyceae</taxon>
        <taxon>Nostocales</taxon>
        <taxon>Scytonemataceae</taxon>
        <taxon>Iningainema tapete</taxon>
    </lineage>
</organism>